<dbReference type="PANTHER" id="PTHR36529:SF1">
    <property type="entry name" value="GLYCOSYLTRANSFERASE"/>
    <property type="match status" value="1"/>
</dbReference>
<dbReference type="Gene3D" id="3.90.550.10">
    <property type="entry name" value="Spore Coat Polysaccharide Biosynthesis Protein SpsA, Chain A"/>
    <property type="match status" value="1"/>
</dbReference>
<dbReference type="RefSeq" id="WP_093922834.1">
    <property type="nucleotide sequence ID" value="NZ_FOMW01000003.1"/>
</dbReference>
<dbReference type="Proteomes" id="UP000198977">
    <property type="component" value="Unassembled WGS sequence"/>
</dbReference>
<reference evidence="1 2" key="1">
    <citation type="submission" date="2016-10" db="EMBL/GenBank/DDBJ databases">
        <authorList>
            <person name="de Groot N.N."/>
        </authorList>
    </citation>
    <scope>NUCLEOTIDE SEQUENCE [LARGE SCALE GENOMIC DNA]</scope>
    <source>
        <strain evidence="1 2">DSM 11443</strain>
    </source>
</reference>
<dbReference type="EMBL" id="FOMW01000003">
    <property type="protein sequence ID" value="SFD88255.1"/>
    <property type="molecule type" value="Genomic_DNA"/>
</dbReference>
<protein>
    <recommendedName>
        <fullName evidence="3">Glycosyltransferase</fullName>
    </recommendedName>
</protein>
<dbReference type="STRING" id="74348.SAMN04488523_103216"/>
<accession>A0A1I1VZL4</accession>
<keyword evidence="2" id="KW-1185">Reference proteome</keyword>
<dbReference type="Pfam" id="PF09837">
    <property type="entry name" value="DUF2064"/>
    <property type="match status" value="1"/>
</dbReference>
<dbReference type="NCBIfam" id="TIGR04282">
    <property type="entry name" value="glyco_like_cofC"/>
    <property type="match status" value="1"/>
</dbReference>
<dbReference type="OrthoDB" id="9798250at2"/>
<evidence type="ECO:0008006" key="3">
    <source>
        <dbReference type="Google" id="ProtNLM"/>
    </source>
</evidence>
<name>A0A1I1VZL4_9RHOB</name>
<dbReference type="InterPro" id="IPR029044">
    <property type="entry name" value="Nucleotide-diphossugar_trans"/>
</dbReference>
<evidence type="ECO:0000313" key="1">
    <source>
        <dbReference type="EMBL" id="SFD88255.1"/>
    </source>
</evidence>
<dbReference type="AlphaFoldDB" id="A0A1I1VZL4"/>
<evidence type="ECO:0000313" key="2">
    <source>
        <dbReference type="Proteomes" id="UP000198977"/>
    </source>
</evidence>
<sequence>MKRTLIVMVKEPHPGRVKTRLGRDIGPVAAAWWFRHQTRHLLRRLRDPRWELVLAVAPDVEGLRSRSWPADLPRWPQGRGDLGARMTRLLGQVPQGPACVIGADIPDVSPRHIWQAFQALGGHDAVFGPAPDGGYWLVGLKHPRRQPPYFFDAVRWSTRHALADSKATLPDHRIAEIATLRDVDTADDLPMTRRGARAT</sequence>
<proteinExistence type="predicted"/>
<dbReference type="SUPFAM" id="SSF53448">
    <property type="entry name" value="Nucleotide-diphospho-sugar transferases"/>
    <property type="match status" value="1"/>
</dbReference>
<dbReference type="PANTHER" id="PTHR36529">
    <property type="entry name" value="SLL1095 PROTEIN"/>
    <property type="match status" value="1"/>
</dbReference>
<organism evidence="1 2">
    <name type="scientific">Sulfitobacter brevis</name>
    <dbReference type="NCBI Taxonomy" id="74348"/>
    <lineage>
        <taxon>Bacteria</taxon>
        <taxon>Pseudomonadati</taxon>
        <taxon>Pseudomonadota</taxon>
        <taxon>Alphaproteobacteria</taxon>
        <taxon>Rhodobacterales</taxon>
        <taxon>Roseobacteraceae</taxon>
        <taxon>Sulfitobacter</taxon>
    </lineage>
</organism>
<gene>
    <name evidence="1" type="ORF">SAMN04488523_103216</name>
</gene>
<dbReference type="InterPro" id="IPR018641">
    <property type="entry name" value="Trfase_1_rSAM/seldom-assoc"/>
</dbReference>